<evidence type="ECO:0000313" key="4">
    <source>
        <dbReference type="Proteomes" id="UP001058271"/>
    </source>
</evidence>
<name>A0ABY5YYQ8_9ACTN</name>
<dbReference type="Proteomes" id="UP001058271">
    <property type="component" value="Chromosome"/>
</dbReference>
<reference evidence="3" key="1">
    <citation type="submission" date="2021-04" db="EMBL/GenBank/DDBJ databases">
        <title>Biosynthetic gene clusters of Dactylosporangioum roseum.</title>
        <authorList>
            <person name="Hartkoorn R.C."/>
            <person name="Beaudoing E."/>
            <person name="Hot D."/>
            <person name="Moureu S."/>
        </authorList>
    </citation>
    <scope>NUCLEOTIDE SEQUENCE</scope>
    <source>
        <strain evidence="3">NRRL B-16295</strain>
    </source>
</reference>
<evidence type="ECO:0000256" key="1">
    <source>
        <dbReference type="SAM" id="Phobius"/>
    </source>
</evidence>
<dbReference type="InterPro" id="IPR019692">
    <property type="entry name" value="CFP-6_PH"/>
</dbReference>
<dbReference type="Pfam" id="PF10756">
    <property type="entry name" value="bPH_6"/>
    <property type="match status" value="1"/>
</dbReference>
<dbReference type="EMBL" id="CP073721">
    <property type="protein sequence ID" value="UWZ34885.1"/>
    <property type="molecule type" value="Genomic_DNA"/>
</dbReference>
<protein>
    <recommendedName>
        <fullName evidence="2">Low molecular weight protein antigen 6 PH domain-containing protein</fullName>
    </recommendedName>
</protein>
<organism evidence="3 4">
    <name type="scientific">Dactylosporangium roseum</name>
    <dbReference type="NCBI Taxonomy" id="47989"/>
    <lineage>
        <taxon>Bacteria</taxon>
        <taxon>Bacillati</taxon>
        <taxon>Actinomycetota</taxon>
        <taxon>Actinomycetes</taxon>
        <taxon>Micromonosporales</taxon>
        <taxon>Micromonosporaceae</taxon>
        <taxon>Dactylosporangium</taxon>
    </lineage>
</organism>
<sequence>MGERGRRGWLVLAVALPVGLPLLAQWQAAAAFSGLVVVLVGPVLAVQWWSRRRQRAAHARGVRRWIGHLPLERAVGLWDLGVGAAFLFGGGVPVRLTARPTGLTLAIRGPFGGPRHAPVTVQWSDIAGVRAGPAGRATEWGRVALLPLTTVTVHLVHGAAFVMTTHDAAGLVELVEARSG</sequence>
<feature type="transmembrane region" description="Helical" evidence="1">
    <location>
        <begin position="30"/>
        <end position="50"/>
    </location>
</feature>
<feature type="domain" description="Low molecular weight protein antigen 6 PH" evidence="2">
    <location>
        <begin position="94"/>
        <end position="178"/>
    </location>
</feature>
<proteinExistence type="predicted"/>
<keyword evidence="1" id="KW-1133">Transmembrane helix</keyword>
<gene>
    <name evidence="3" type="ORF">Drose_27405</name>
</gene>
<feature type="transmembrane region" description="Helical" evidence="1">
    <location>
        <begin position="7"/>
        <end position="24"/>
    </location>
</feature>
<dbReference type="RefSeq" id="WP_260724232.1">
    <property type="nucleotide sequence ID" value="NZ_BAAABS010000082.1"/>
</dbReference>
<evidence type="ECO:0000313" key="3">
    <source>
        <dbReference type="EMBL" id="UWZ34885.1"/>
    </source>
</evidence>
<keyword evidence="1" id="KW-0472">Membrane</keyword>
<evidence type="ECO:0000259" key="2">
    <source>
        <dbReference type="Pfam" id="PF10756"/>
    </source>
</evidence>
<keyword evidence="4" id="KW-1185">Reference proteome</keyword>
<keyword evidence="1" id="KW-0812">Transmembrane</keyword>
<accession>A0ABY5YYQ8</accession>